<dbReference type="Gene3D" id="1.10.238.20">
    <property type="entry name" value="Pheromone/general odorant binding protein domain"/>
    <property type="match status" value="1"/>
</dbReference>
<dbReference type="GO" id="GO:0005549">
    <property type="term" value="F:odorant binding"/>
    <property type="evidence" value="ECO:0007669"/>
    <property type="project" value="InterPro"/>
</dbReference>
<dbReference type="PANTHER" id="PTHR21364">
    <property type="entry name" value="GENERAL ODORANT-BINDING PROTEIN 19A"/>
    <property type="match status" value="1"/>
</dbReference>
<keyword evidence="2" id="KW-1185">Reference proteome</keyword>
<dbReference type="AlphaFoldDB" id="A0AAV8ZK58"/>
<reference evidence="1" key="1">
    <citation type="journal article" date="2023" name="Insect Mol. Biol.">
        <title>Genome sequencing provides insights into the evolution of gene families encoding plant cell wall-degrading enzymes in longhorned beetles.</title>
        <authorList>
            <person name="Shin N.R."/>
            <person name="Okamura Y."/>
            <person name="Kirsch R."/>
            <person name="Pauchet Y."/>
        </authorList>
    </citation>
    <scope>NUCLEOTIDE SEQUENCE</scope>
    <source>
        <strain evidence="1">RBIC_L_NR</strain>
    </source>
</reference>
<gene>
    <name evidence="1" type="ORF">NQ314_004357</name>
</gene>
<dbReference type="Pfam" id="PF01395">
    <property type="entry name" value="PBP_GOBP"/>
    <property type="match status" value="1"/>
</dbReference>
<dbReference type="SUPFAM" id="SSF47565">
    <property type="entry name" value="Insect pheromone/odorant-binding proteins"/>
    <property type="match status" value="1"/>
</dbReference>
<sequence>MDNLKKDNSFDWEGGIKALAANAPTSIADPGMESIKNCKDAVKTTDDKCVASYEIAKCIYDDNPTVSSYSVARPTCN</sequence>
<evidence type="ECO:0000313" key="2">
    <source>
        <dbReference type="Proteomes" id="UP001162156"/>
    </source>
</evidence>
<protein>
    <submittedName>
        <fullName evidence="1">Uncharacterized protein</fullName>
    </submittedName>
</protein>
<dbReference type="Proteomes" id="UP001162156">
    <property type="component" value="Unassembled WGS sequence"/>
</dbReference>
<dbReference type="InterPro" id="IPR036728">
    <property type="entry name" value="PBP_GOBP_sf"/>
</dbReference>
<evidence type="ECO:0000313" key="1">
    <source>
        <dbReference type="EMBL" id="KAJ8965132.1"/>
    </source>
</evidence>
<dbReference type="EMBL" id="JANEYF010001277">
    <property type="protein sequence ID" value="KAJ8965132.1"/>
    <property type="molecule type" value="Genomic_DNA"/>
</dbReference>
<comment type="caution">
    <text evidence="1">The sequence shown here is derived from an EMBL/GenBank/DDBJ whole genome shotgun (WGS) entry which is preliminary data.</text>
</comment>
<organism evidence="1 2">
    <name type="scientific">Rhamnusium bicolor</name>
    <dbReference type="NCBI Taxonomy" id="1586634"/>
    <lineage>
        <taxon>Eukaryota</taxon>
        <taxon>Metazoa</taxon>
        <taxon>Ecdysozoa</taxon>
        <taxon>Arthropoda</taxon>
        <taxon>Hexapoda</taxon>
        <taxon>Insecta</taxon>
        <taxon>Pterygota</taxon>
        <taxon>Neoptera</taxon>
        <taxon>Endopterygota</taxon>
        <taxon>Coleoptera</taxon>
        <taxon>Polyphaga</taxon>
        <taxon>Cucujiformia</taxon>
        <taxon>Chrysomeloidea</taxon>
        <taxon>Cerambycidae</taxon>
        <taxon>Lepturinae</taxon>
        <taxon>Rhagiini</taxon>
        <taxon>Rhamnusium</taxon>
    </lineage>
</organism>
<proteinExistence type="predicted"/>
<name>A0AAV8ZK58_9CUCU</name>
<accession>A0AAV8ZK58</accession>
<dbReference type="InterPro" id="IPR006170">
    <property type="entry name" value="PBP/GOBP"/>
</dbReference>
<dbReference type="PANTHER" id="PTHR21364:SF2">
    <property type="entry name" value="GENERAL ODORANT-BINDING PROTEIN 19A"/>
    <property type="match status" value="1"/>
</dbReference>